<feature type="transmembrane region" description="Helical" evidence="1">
    <location>
        <begin position="85"/>
        <end position="104"/>
    </location>
</feature>
<dbReference type="AlphaFoldDB" id="A0A0D3GMC8"/>
<organism evidence="2">
    <name type="scientific">Oryza barthii</name>
    <dbReference type="NCBI Taxonomy" id="65489"/>
    <lineage>
        <taxon>Eukaryota</taxon>
        <taxon>Viridiplantae</taxon>
        <taxon>Streptophyta</taxon>
        <taxon>Embryophyta</taxon>
        <taxon>Tracheophyta</taxon>
        <taxon>Spermatophyta</taxon>
        <taxon>Magnoliopsida</taxon>
        <taxon>Liliopsida</taxon>
        <taxon>Poales</taxon>
        <taxon>Poaceae</taxon>
        <taxon>BOP clade</taxon>
        <taxon>Oryzoideae</taxon>
        <taxon>Oryzeae</taxon>
        <taxon>Oryzinae</taxon>
        <taxon>Oryza</taxon>
    </lineage>
</organism>
<keyword evidence="1" id="KW-0472">Membrane</keyword>
<reference evidence="2" key="2">
    <citation type="submission" date="2015-03" db="UniProtKB">
        <authorList>
            <consortium name="EnsemblPlants"/>
        </authorList>
    </citation>
    <scope>IDENTIFICATION</scope>
</reference>
<dbReference type="PaxDb" id="65489-OBART07G03330.1"/>
<name>A0A0D3GMC8_9ORYZ</name>
<evidence type="ECO:0000313" key="3">
    <source>
        <dbReference type="Proteomes" id="UP000026960"/>
    </source>
</evidence>
<evidence type="ECO:0000313" key="2">
    <source>
        <dbReference type="EnsemblPlants" id="OBART07G03330.1"/>
    </source>
</evidence>
<keyword evidence="1" id="KW-0812">Transmembrane</keyword>
<reference evidence="2" key="1">
    <citation type="journal article" date="2009" name="Rice">
        <title>De Novo Next Generation Sequencing of Plant Genomes.</title>
        <authorList>
            <person name="Rounsley S."/>
            <person name="Marri P.R."/>
            <person name="Yu Y."/>
            <person name="He R."/>
            <person name="Sisneros N."/>
            <person name="Goicoechea J.L."/>
            <person name="Lee S.J."/>
            <person name="Angelova A."/>
            <person name="Kudrna D."/>
            <person name="Luo M."/>
            <person name="Affourtit J."/>
            <person name="Desany B."/>
            <person name="Knight J."/>
            <person name="Niazi F."/>
            <person name="Egholm M."/>
            <person name="Wing R.A."/>
        </authorList>
    </citation>
    <scope>NUCLEOTIDE SEQUENCE [LARGE SCALE GENOMIC DNA]</scope>
    <source>
        <strain evidence="2">cv. IRGC 105608</strain>
    </source>
</reference>
<dbReference type="Gramene" id="OBART07G03330.1">
    <property type="protein sequence ID" value="OBART07G03330.1"/>
    <property type="gene ID" value="OBART07G03330"/>
</dbReference>
<proteinExistence type="predicted"/>
<dbReference type="EnsemblPlants" id="OBART07G03330.1">
    <property type="protein sequence ID" value="OBART07G03330.1"/>
    <property type="gene ID" value="OBART07G03330"/>
</dbReference>
<keyword evidence="3" id="KW-1185">Reference proteome</keyword>
<dbReference type="Proteomes" id="UP000026960">
    <property type="component" value="Chromosome 7"/>
</dbReference>
<sequence length="130" mass="14350">MATRYIRPVVAALRRPAVAASRSLSANATQGVGRTGTTGITSSLKAGKNVDEEIRLLLVEVAKLEVASRRMEETIRNSRFHRRCLIASAVLGLALGGCFCACYTHKYRKVLREYIAGLEIQQKYTPPTRK</sequence>
<protein>
    <submittedName>
        <fullName evidence="2">Uncharacterized protein</fullName>
    </submittedName>
</protein>
<keyword evidence="1" id="KW-1133">Transmembrane helix</keyword>
<evidence type="ECO:0000256" key="1">
    <source>
        <dbReference type="SAM" id="Phobius"/>
    </source>
</evidence>
<accession>A0A0D3GMC8</accession>
<dbReference type="HOGENOM" id="CLU_112633_0_0_1"/>